<evidence type="ECO:0000256" key="2">
    <source>
        <dbReference type="ARBA" id="ARBA00023015"/>
    </source>
</evidence>
<evidence type="ECO:0000256" key="4">
    <source>
        <dbReference type="ARBA" id="ARBA00023163"/>
    </source>
</evidence>
<keyword evidence="3" id="KW-0238">DNA-binding</keyword>
<dbReference type="Proteomes" id="UP001208771">
    <property type="component" value="Unassembled WGS sequence"/>
</dbReference>
<dbReference type="InterPro" id="IPR036390">
    <property type="entry name" value="WH_DNA-bd_sf"/>
</dbReference>
<dbReference type="PANTHER" id="PTHR30126:SF98">
    <property type="entry name" value="HTH-TYPE TRANSCRIPTIONAL ACTIVATOR BAUR"/>
    <property type="match status" value="1"/>
</dbReference>
<comment type="similarity">
    <text evidence="1">Belongs to the LysR transcriptional regulatory family.</text>
</comment>
<organism evidence="6 7">
    <name type="scientific">Ectorhizobium quercum</name>
    <dbReference type="NCBI Taxonomy" id="2965071"/>
    <lineage>
        <taxon>Bacteria</taxon>
        <taxon>Pseudomonadati</taxon>
        <taxon>Pseudomonadota</taxon>
        <taxon>Alphaproteobacteria</taxon>
        <taxon>Hyphomicrobiales</taxon>
        <taxon>Rhizobiaceae</taxon>
        <taxon>Ectorhizobium</taxon>
    </lineage>
</organism>
<dbReference type="PROSITE" id="PS50931">
    <property type="entry name" value="HTH_LYSR"/>
    <property type="match status" value="2"/>
</dbReference>
<dbReference type="SUPFAM" id="SSF53850">
    <property type="entry name" value="Periplasmic binding protein-like II"/>
    <property type="match status" value="1"/>
</dbReference>
<evidence type="ECO:0000259" key="5">
    <source>
        <dbReference type="PROSITE" id="PS50931"/>
    </source>
</evidence>
<dbReference type="AlphaFoldDB" id="A0AAE3N422"/>
<dbReference type="SUPFAM" id="SSF46785">
    <property type="entry name" value="Winged helix' DNA-binding domain"/>
    <property type="match status" value="2"/>
</dbReference>
<dbReference type="PRINTS" id="PR00039">
    <property type="entry name" value="HTHLYSR"/>
</dbReference>
<protein>
    <submittedName>
        <fullName evidence="6">LysR family transcriptional regulator</fullName>
    </submittedName>
</protein>
<dbReference type="InterPro" id="IPR036388">
    <property type="entry name" value="WH-like_DNA-bd_sf"/>
</dbReference>
<gene>
    <name evidence="6" type="ORF">NOF55_13480</name>
</gene>
<feature type="domain" description="HTH lysR-type" evidence="5">
    <location>
        <begin position="15"/>
        <end position="72"/>
    </location>
</feature>
<evidence type="ECO:0000313" key="6">
    <source>
        <dbReference type="EMBL" id="MCX8998117.1"/>
    </source>
</evidence>
<name>A0AAE3N422_9HYPH</name>
<dbReference type="GO" id="GO:0003700">
    <property type="term" value="F:DNA-binding transcription factor activity"/>
    <property type="evidence" value="ECO:0007669"/>
    <property type="project" value="InterPro"/>
</dbReference>
<accession>A0AAE3N422</accession>
<dbReference type="GO" id="GO:0000976">
    <property type="term" value="F:transcription cis-regulatory region binding"/>
    <property type="evidence" value="ECO:0007669"/>
    <property type="project" value="TreeGrafter"/>
</dbReference>
<keyword evidence="7" id="KW-1185">Reference proteome</keyword>
<dbReference type="InterPro" id="IPR005119">
    <property type="entry name" value="LysR_subst-bd"/>
</dbReference>
<keyword evidence="2" id="KW-0805">Transcription regulation</keyword>
<dbReference type="Gene3D" id="1.10.10.10">
    <property type="entry name" value="Winged helix-like DNA-binding domain superfamily/Winged helix DNA-binding domain"/>
    <property type="match status" value="2"/>
</dbReference>
<dbReference type="RefSeq" id="WP_306411904.1">
    <property type="nucleotide sequence ID" value="NZ_JANFPI010000004.1"/>
</dbReference>
<proteinExistence type="inferred from homology"/>
<dbReference type="InterPro" id="IPR000847">
    <property type="entry name" value="LysR_HTH_N"/>
</dbReference>
<evidence type="ECO:0000256" key="3">
    <source>
        <dbReference type="ARBA" id="ARBA00023125"/>
    </source>
</evidence>
<evidence type="ECO:0000256" key="1">
    <source>
        <dbReference type="ARBA" id="ARBA00009437"/>
    </source>
</evidence>
<evidence type="ECO:0000313" key="7">
    <source>
        <dbReference type="Proteomes" id="UP001208771"/>
    </source>
</evidence>
<feature type="domain" description="HTH lysR-type" evidence="5">
    <location>
        <begin position="105"/>
        <end position="161"/>
    </location>
</feature>
<comment type="caution">
    <text evidence="6">The sequence shown here is derived from an EMBL/GenBank/DDBJ whole genome shotgun (WGS) entry which is preliminary data.</text>
</comment>
<dbReference type="Gene3D" id="3.40.190.290">
    <property type="match status" value="1"/>
</dbReference>
<dbReference type="EMBL" id="JANFPI010000004">
    <property type="protein sequence ID" value="MCX8998117.1"/>
    <property type="molecule type" value="Genomic_DNA"/>
</dbReference>
<dbReference type="PANTHER" id="PTHR30126">
    <property type="entry name" value="HTH-TYPE TRANSCRIPTIONAL REGULATOR"/>
    <property type="match status" value="1"/>
</dbReference>
<keyword evidence="4" id="KW-0804">Transcription</keyword>
<sequence length="400" mass="43345">MSAAPAPVPAKTAQLNLRHLRVFLAAVDTGSVTRAAELCFVSQPAVTQALSKLEAGAGLPLFTRTPQRLFANDAGTVLARRLRRAFAFLDPALAELSPRLRVTATTAQLNALIAVRETENFTLAARRLGLAQPTVHRAVTQLEHEAARPLFERTSYGMVATRAAQALGQAARLAFAELAQADADLAEITAREAGRIVVGAMPLSRSFALPQAIAAFRKLRPNLPIQILEGPYADLLSGLRRGEIDFLIGALRDPVPIGDVEQRALFSDTLVLVSGRRHPLADRETLTLEEIAAYPWIVGQKDTPIRRHFDALFAPLGDRAPRSIVESGSLILMRELLDASDHLGCTSRLQAEAEIARGLMRALPVDLAHTSRPIGLTLRRDWLPTAAQQQFLDFIASAAV</sequence>
<dbReference type="Pfam" id="PF03466">
    <property type="entry name" value="LysR_substrate"/>
    <property type="match status" value="1"/>
</dbReference>
<reference evidence="6" key="1">
    <citation type="submission" date="2022-07" db="EMBL/GenBank/DDBJ databases">
        <title>Ectorhizobium quercum gen.nov., sp. nov.</title>
        <authorList>
            <person name="Ma T."/>
            <person name="Li Y."/>
        </authorList>
    </citation>
    <scope>NUCLEOTIDE SEQUENCE</scope>
    <source>
        <strain evidence="6">BDR2-2</strain>
    </source>
</reference>
<dbReference type="Pfam" id="PF00126">
    <property type="entry name" value="HTH_1"/>
    <property type="match status" value="2"/>
</dbReference>